<dbReference type="AlphaFoldDB" id="A0A9P5JUJ6"/>
<evidence type="ECO:0000313" key="3">
    <source>
        <dbReference type="Proteomes" id="UP000759537"/>
    </source>
</evidence>
<reference evidence="1" key="1">
    <citation type="submission" date="2019-10" db="EMBL/GenBank/DDBJ databases">
        <authorList>
            <consortium name="DOE Joint Genome Institute"/>
            <person name="Kuo A."/>
            <person name="Miyauchi S."/>
            <person name="Kiss E."/>
            <person name="Drula E."/>
            <person name="Kohler A."/>
            <person name="Sanchez-Garcia M."/>
            <person name="Andreopoulos B."/>
            <person name="Barry K.W."/>
            <person name="Bonito G."/>
            <person name="Buee M."/>
            <person name="Carver A."/>
            <person name="Chen C."/>
            <person name="Cichocki N."/>
            <person name="Clum A."/>
            <person name="Culley D."/>
            <person name="Crous P.W."/>
            <person name="Fauchery L."/>
            <person name="Girlanda M."/>
            <person name="Hayes R."/>
            <person name="Keri Z."/>
            <person name="LaButti K."/>
            <person name="Lipzen A."/>
            <person name="Lombard V."/>
            <person name="Magnuson J."/>
            <person name="Maillard F."/>
            <person name="Morin E."/>
            <person name="Murat C."/>
            <person name="Nolan M."/>
            <person name="Ohm R."/>
            <person name="Pangilinan J."/>
            <person name="Pereira M."/>
            <person name="Perotto S."/>
            <person name="Peter M."/>
            <person name="Riley R."/>
            <person name="Sitrit Y."/>
            <person name="Stielow B."/>
            <person name="Szollosi G."/>
            <person name="Zifcakova L."/>
            <person name="Stursova M."/>
            <person name="Spatafora J.W."/>
            <person name="Tedersoo L."/>
            <person name="Vaario L.-M."/>
            <person name="Yamada A."/>
            <person name="Yan M."/>
            <person name="Wang P."/>
            <person name="Xu J."/>
            <person name="Bruns T."/>
            <person name="Baldrian P."/>
            <person name="Vilgalys R."/>
            <person name="Henrissat B."/>
            <person name="Grigoriev I.V."/>
            <person name="Hibbett D."/>
            <person name="Nagy L.G."/>
            <person name="Martin F.M."/>
        </authorList>
    </citation>
    <scope>NUCLEOTIDE SEQUENCE</scope>
    <source>
        <strain evidence="1">Prilba</strain>
    </source>
</reference>
<organism evidence="1 3">
    <name type="scientific">Russula ochroleuca</name>
    <dbReference type="NCBI Taxonomy" id="152965"/>
    <lineage>
        <taxon>Eukaryota</taxon>
        <taxon>Fungi</taxon>
        <taxon>Dikarya</taxon>
        <taxon>Basidiomycota</taxon>
        <taxon>Agaricomycotina</taxon>
        <taxon>Agaricomycetes</taxon>
        <taxon>Russulales</taxon>
        <taxon>Russulaceae</taxon>
        <taxon>Russula</taxon>
    </lineage>
</organism>
<name>A0A9P5JUJ6_9AGAM</name>
<keyword evidence="3" id="KW-1185">Reference proteome</keyword>
<dbReference type="OrthoDB" id="540174at2759"/>
<sequence length="85" mass="9551">MRNHGRALHWAIGDTLAARRITRHFHGVVRILDELARPLLAVHDGCNPDMHVIRPWFNGADSGTAARLKEARHRTLKGQPPLLPP</sequence>
<comment type="caution">
    <text evidence="1">The sequence shown here is derived from an EMBL/GenBank/DDBJ whole genome shotgun (WGS) entry which is preliminary data.</text>
</comment>
<gene>
    <name evidence="2" type="ORF">DFH94DRAFT_713334</name>
    <name evidence="1" type="ORF">DFH94DRAFT_789266</name>
</gene>
<dbReference type="EMBL" id="WHVB01000002">
    <property type="protein sequence ID" value="KAF8486444.1"/>
    <property type="molecule type" value="Genomic_DNA"/>
</dbReference>
<accession>A0A9P5JUJ6</accession>
<dbReference type="EMBL" id="WHVB01000118">
    <property type="protein sequence ID" value="KAF8461768.1"/>
    <property type="molecule type" value="Genomic_DNA"/>
</dbReference>
<reference evidence="1" key="2">
    <citation type="journal article" date="2020" name="Nat. Commun.">
        <title>Large-scale genome sequencing of mycorrhizal fungi provides insights into the early evolution of symbiotic traits.</title>
        <authorList>
            <person name="Miyauchi S."/>
            <person name="Kiss E."/>
            <person name="Kuo A."/>
            <person name="Drula E."/>
            <person name="Kohler A."/>
            <person name="Sanchez-Garcia M."/>
            <person name="Morin E."/>
            <person name="Andreopoulos B."/>
            <person name="Barry K.W."/>
            <person name="Bonito G."/>
            <person name="Buee M."/>
            <person name="Carver A."/>
            <person name="Chen C."/>
            <person name="Cichocki N."/>
            <person name="Clum A."/>
            <person name="Culley D."/>
            <person name="Crous P.W."/>
            <person name="Fauchery L."/>
            <person name="Girlanda M."/>
            <person name="Hayes R.D."/>
            <person name="Keri Z."/>
            <person name="LaButti K."/>
            <person name="Lipzen A."/>
            <person name="Lombard V."/>
            <person name="Magnuson J."/>
            <person name="Maillard F."/>
            <person name="Murat C."/>
            <person name="Nolan M."/>
            <person name="Ohm R.A."/>
            <person name="Pangilinan J."/>
            <person name="Pereira M.F."/>
            <person name="Perotto S."/>
            <person name="Peter M."/>
            <person name="Pfister S."/>
            <person name="Riley R."/>
            <person name="Sitrit Y."/>
            <person name="Stielow J.B."/>
            <person name="Szollosi G."/>
            <person name="Zifcakova L."/>
            <person name="Stursova M."/>
            <person name="Spatafora J.W."/>
            <person name="Tedersoo L."/>
            <person name="Vaario L.M."/>
            <person name="Yamada A."/>
            <person name="Yan M."/>
            <person name="Wang P."/>
            <person name="Xu J."/>
            <person name="Bruns T."/>
            <person name="Baldrian P."/>
            <person name="Vilgalys R."/>
            <person name="Dunand C."/>
            <person name="Henrissat B."/>
            <person name="Grigoriev I.V."/>
            <person name="Hibbett D."/>
            <person name="Nagy L.G."/>
            <person name="Martin F.M."/>
        </authorList>
    </citation>
    <scope>NUCLEOTIDE SEQUENCE</scope>
    <source>
        <strain evidence="1">Prilba</strain>
    </source>
</reference>
<evidence type="ECO:0000313" key="2">
    <source>
        <dbReference type="EMBL" id="KAF8486444.1"/>
    </source>
</evidence>
<dbReference type="Proteomes" id="UP000759537">
    <property type="component" value="Unassembled WGS sequence"/>
</dbReference>
<protein>
    <submittedName>
        <fullName evidence="1">Uncharacterized protein</fullName>
    </submittedName>
</protein>
<evidence type="ECO:0000313" key="1">
    <source>
        <dbReference type="EMBL" id="KAF8461768.1"/>
    </source>
</evidence>
<proteinExistence type="predicted"/>